<reference evidence="1 2" key="1">
    <citation type="journal article" date="2017" name="PLoS Biol.">
        <title>The sea cucumber genome provides insights into morphological evolution and visceral regeneration.</title>
        <authorList>
            <person name="Zhang X."/>
            <person name="Sun L."/>
            <person name="Yuan J."/>
            <person name="Sun Y."/>
            <person name="Gao Y."/>
            <person name="Zhang L."/>
            <person name="Li S."/>
            <person name="Dai H."/>
            <person name="Hamel J.F."/>
            <person name="Liu C."/>
            <person name="Yu Y."/>
            <person name="Liu S."/>
            <person name="Lin W."/>
            <person name="Guo K."/>
            <person name="Jin S."/>
            <person name="Xu P."/>
            <person name="Storey K.B."/>
            <person name="Huan P."/>
            <person name="Zhang T."/>
            <person name="Zhou Y."/>
            <person name="Zhang J."/>
            <person name="Lin C."/>
            <person name="Li X."/>
            <person name="Xing L."/>
            <person name="Huo D."/>
            <person name="Sun M."/>
            <person name="Wang L."/>
            <person name="Mercier A."/>
            <person name="Li F."/>
            <person name="Yang H."/>
            <person name="Xiang J."/>
        </authorList>
    </citation>
    <scope>NUCLEOTIDE SEQUENCE [LARGE SCALE GENOMIC DNA]</scope>
    <source>
        <strain evidence="1">Shaxun</strain>
        <tissue evidence="1">Muscle</tissue>
    </source>
</reference>
<proteinExistence type="predicted"/>
<accession>A0A2G8JMS7</accession>
<dbReference type="EMBL" id="MRZV01001562">
    <property type="protein sequence ID" value="PIK37081.1"/>
    <property type="molecule type" value="Genomic_DNA"/>
</dbReference>
<comment type="caution">
    <text evidence="1">The sequence shown here is derived from an EMBL/GenBank/DDBJ whole genome shotgun (WGS) entry which is preliminary data.</text>
</comment>
<dbReference type="AlphaFoldDB" id="A0A2G8JMS7"/>
<organism evidence="1 2">
    <name type="scientific">Stichopus japonicus</name>
    <name type="common">Sea cucumber</name>
    <dbReference type="NCBI Taxonomy" id="307972"/>
    <lineage>
        <taxon>Eukaryota</taxon>
        <taxon>Metazoa</taxon>
        <taxon>Echinodermata</taxon>
        <taxon>Eleutherozoa</taxon>
        <taxon>Echinozoa</taxon>
        <taxon>Holothuroidea</taxon>
        <taxon>Aspidochirotacea</taxon>
        <taxon>Aspidochirotida</taxon>
        <taxon>Stichopodidae</taxon>
        <taxon>Apostichopus</taxon>
    </lineage>
</organism>
<keyword evidence="2" id="KW-1185">Reference proteome</keyword>
<dbReference type="Proteomes" id="UP000230750">
    <property type="component" value="Unassembled WGS sequence"/>
</dbReference>
<evidence type="ECO:0000313" key="1">
    <source>
        <dbReference type="EMBL" id="PIK37081.1"/>
    </source>
</evidence>
<name>A0A2G8JMS7_STIJA</name>
<evidence type="ECO:0000313" key="2">
    <source>
        <dbReference type="Proteomes" id="UP000230750"/>
    </source>
</evidence>
<protein>
    <submittedName>
        <fullName evidence="1">Uncharacterized protein</fullName>
    </submittedName>
</protein>
<gene>
    <name evidence="1" type="ORF">BSL78_26081</name>
</gene>
<sequence length="182" mass="20832">MDSAFHRSGDPFNLTMSLDEGAPVTYVIRIWKDGVLVNITTVERNDSCVTYVETVVVLVIMDPGQYSMSVCASNKESTSGVQIEVNVQNPLEEFYLYEPPVIYVTGDYVDVYLDYEMGPPSPIPTSLYRRTESDLDNYESKVFNNGSHFQRVCMIFLSARMSQFVWFLFVCLKDFFLQKSCK</sequence>